<protein>
    <recommendedName>
        <fullName evidence="1">Homing endonuclease LAGLIDADG domain-containing protein</fullName>
    </recommendedName>
</protein>
<dbReference type="EMBL" id="MGKU01000006">
    <property type="protein sequence ID" value="OGN32874.1"/>
    <property type="molecule type" value="Genomic_DNA"/>
</dbReference>
<gene>
    <name evidence="2" type="ORF">A3I32_02710</name>
</gene>
<accession>A0A1F8H5I9</accession>
<dbReference type="Pfam" id="PF14528">
    <property type="entry name" value="LAGLIDADG_3"/>
    <property type="match status" value="1"/>
</dbReference>
<evidence type="ECO:0000313" key="3">
    <source>
        <dbReference type="Proteomes" id="UP000177494"/>
    </source>
</evidence>
<dbReference type="InterPro" id="IPR027434">
    <property type="entry name" value="Homing_endonucl"/>
</dbReference>
<evidence type="ECO:0000259" key="1">
    <source>
        <dbReference type="Pfam" id="PF14528"/>
    </source>
</evidence>
<proteinExistence type="predicted"/>
<dbReference type="GO" id="GO:0004519">
    <property type="term" value="F:endonuclease activity"/>
    <property type="evidence" value="ECO:0007669"/>
    <property type="project" value="InterPro"/>
</dbReference>
<dbReference type="Proteomes" id="UP000177494">
    <property type="component" value="Unassembled WGS sequence"/>
</dbReference>
<evidence type="ECO:0000313" key="2">
    <source>
        <dbReference type="EMBL" id="OGN32874.1"/>
    </source>
</evidence>
<comment type="caution">
    <text evidence="2">The sequence shown here is derived from an EMBL/GenBank/DDBJ whole genome shotgun (WGS) entry which is preliminary data.</text>
</comment>
<sequence length="294" mass="34347">MLKLDMTKQEFKQKCIELRTQNYTLGEMVKILGRGKTTIYFHVKNLPKSEVLRAKLSQISRDKIISARGRVNKFGIVNQKGKSWLGRHPKEFTEWTASLVDLIAHTIFDGEINYSDVRYTNRSRALLENFREKMKLVYDYEPKRYKKYNEVITLAYNNVELARYVDIKKAELLNKITAFSKELKLSFLKAFFNDEGSVTFLGKKRAVRGYQHSLMILDLVKNLLVDFNIESKVDKKYFEIIVSRKENLVKFQKLINFSSGVRINGERSNSVWGRSLQKRDILASAINSYKFGLQ</sequence>
<feature type="domain" description="Homing endonuclease LAGLIDADG" evidence="1">
    <location>
        <begin position="183"/>
        <end position="255"/>
    </location>
</feature>
<dbReference type="AlphaFoldDB" id="A0A1F8H5I9"/>
<dbReference type="InterPro" id="IPR004860">
    <property type="entry name" value="LAGLIDADG_dom"/>
</dbReference>
<organism evidence="2 3">
    <name type="scientific">Candidatus Yanofskybacteria bacterium RIFCSPLOWO2_02_FULL_45_10</name>
    <dbReference type="NCBI Taxonomy" id="1802706"/>
    <lineage>
        <taxon>Bacteria</taxon>
        <taxon>Candidatus Yanofskyibacteriota</taxon>
    </lineage>
</organism>
<reference evidence="2 3" key="1">
    <citation type="journal article" date="2016" name="Nat. Commun.">
        <title>Thousands of microbial genomes shed light on interconnected biogeochemical processes in an aquifer system.</title>
        <authorList>
            <person name="Anantharaman K."/>
            <person name="Brown C.T."/>
            <person name="Hug L.A."/>
            <person name="Sharon I."/>
            <person name="Castelle C.J."/>
            <person name="Probst A.J."/>
            <person name="Thomas B.C."/>
            <person name="Singh A."/>
            <person name="Wilkins M.J."/>
            <person name="Karaoz U."/>
            <person name="Brodie E.L."/>
            <person name="Williams K.H."/>
            <person name="Hubbard S.S."/>
            <person name="Banfield J.F."/>
        </authorList>
    </citation>
    <scope>NUCLEOTIDE SEQUENCE [LARGE SCALE GENOMIC DNA]</scope>
</reference>
<dbReference type="Gene3D" id="3.10.28.10">
    <property type="entry name" value="Homing endonucleases"/>
    <property type="match status" value="1"/>
</dbReference>
<name>A0A1F8H5I9_9BACT</name>
<dbReference type="SUPFAM" id="SSF55608">
    <property type="entry name" value="Homing endonucleases"/>
    <property type="match status" value="1"/>
</dbReference>